<keyword evidence="1" id="KW-0732">Signal</keyword>
<dbReference type="OrthoDB" id="46494at2"/>
<dbReference type="PATRIC" id="fig|688269.3.peg.619"/>
<dbReference type="EMBL" id="CP002351">
    <property type="protein sequence ID" value="AEH50685.1"/>
    <property type="molecule type" value="Genomic_DNA"/>
</dbReference>
<accession>F7YXP1</accession>
<dbReference type="HOGENOM" id="CLU_1085321_0_0_0"/>
<dbReference type="RefSeq" id="WP_013931908.1">
    <property type="nucleotide sequence ID" value="NC_015707.1"/>
</dbReference>
<feature type="signal peptide" evidence="1">
    <location>
        <begin position="1"/>
        <end position="18"/>
    </location>
</feature>
<sequence precursor="true">MGKSTVFALILPVLCVAAVVNVDFCVGDIAKTGLTFLPRLEFWKVNARLYFDLSLVFKDEKLTLASLSKPEESLRDLSILFDSAGIKYGVVPNDFLFFTNVGFSEKTLSAWAFDKVFGACVAENNYLVFLNLNFFAISVGSDGSYHLAIPVKFKQISLGPFLSDKGYGFCFRYGQLNILGIFERGLRITVGQPDFVIFSEYLDEKLNVGISWNNDEEWLKVSNNGFSFRKRIGAVALICKFEWEEWYAGFSFPIFW</sequence>
<evidence type="ECO:0000256" key="1">
    <source>
        <dbReference type="SAM" id="SignalP"/>
    </source>
</evidence>
<dbReference type="Proteomes" id="UP000006804">
    <property type="component" value="Chromosome"/>
</dbReference>
<keyword evidence="3" id="KW-1185">Reference proteome</keyword>
<dbReference type="STRING" id="688269.Theth_0597"/>
<organism evidence="2 3">
    <name type="scientific">Pseudothermotoga thermarum DSM 5069</name>
    <dbReference type="NCBI Taxonomy" id="688269"/>
    <lineage>
        <taxon>Bacteria</taxon>
        <taxon>Thermotogati</taxon>
        <taxon>Thermotogota</taxon>
        <taxon>Thermotogae</taxon>
        <taxon>Thermotogales</taxon>
        <taxon>Thermotogaceae</taxon>
        <taxon>Pseudothermotoga</taxon>
    </lineage>
</organism>
<feature type="chain" id="PRO_5003366265" evidence="1">
    <location>
        <begin position="19"/>
        <end position="256"/>
    </location>
</feature>
<evidence type="ECO:0000313" key="2">
    <source>
        <dbReference type="EMBL" id="AEH50685.1"/>
    </source>
</evidence>
<proteinExistence type="predicted"/>
<evidence type="ECO:0000313" key="3">
    <source>
        <dbReference type="Proteomes" id="UP000006804"/>
    </source>
</evidence>
<dbReference type="AlphaFoldDB" id="F7YXP1"/>
<dbReference type="KEGG" id="tta:Theth_0597"/>
<protein>
    <submittedName>
        <fullName evidence="2">Uncharacterized protein</fullName>
    </submittedName>
</protein>
<gene>
    <name evidence="2" type="ORF">Theth_0597</name>
</gene>
<name>F7YXP1_9THEM</name>
<reference evidence="2 3" key="1">
    <citation type="submission" date="2010-11" db="EMBL/GenBank/DDBJ databases">
        <title>The complete genome of Thermotoga thermarum DSM 5069.</title>
        <authorList>
            <consortium name="US DOE Joint Genome Institute (JGI-PGF)"/>
            <person name="Lucas S."/>
            <person name="Copeland A."/>
            <person name="Lapidus A."/>
            <person name="Bruce D."/>
            <person name="Goodwin L."/>
            <person name="Pitluck S."/>
            <person name="Kyrpides N."/>
            <person name="Mavromatis K."/>
            <person name="Ivanova N."/>
            <person name="Zeytun A."/>
            <person name="Brettin T."/>
            <person name="Detter J.C."/>
            <person name="Tapia R."/>
            <person name="Han C."/>
            <person name="Land M."/>
            <person name="Hauser L."/>
            <person name="Markowitz V."/>
            <person name="Cheng J.-F."/>
            <person name="Hugenholtz P."/>
            <person name="Woyke T."/>
            <person name="Wu D."/>
            <person name="Spring S."/>
            <person name="Schroeder M."/>
            <person name="Brambilla E."/>
            <person name="Klenk H.-P."/>
            <person name="Eisen J.A."/>
        </authorList>
    </citation>
    <scope>NUCLEOTIDE SEQUENCE [LARGE SCALE GENOMIC DNA]</scope>
    <source>
        <strain evidence="2 3">DSM 5069</strain>
    </source>
</reference>